<dbReference type="Pfam" id="PF02900">
    <property type="entry name" value="LigB"/>
    <property type="match status" value="1"/>
</dbReference>
<comment type="caution">
    <text evidence="3">The sequence shown here is derived from an EMBL/GenBank/DDBJ whole genome shotgun (WGS) entry which is preliminary data.</text>
</comment>
<reference evidence="3 4" key="1">
    <citation type="journal article" date="2016" name="Nat. Commun.">
        <title>Extremotolerant tardigrade genome and improved radiotolerance of human cultured cells by tardigrade-unique protein.</title>
        <authorList>
            <person name="Hashimoto T."/>
            <person name="Horikawa D.D."/>
            <person name="Saito Y."/>
            <person name="Kuwahara H."/>
            <person name="Kozuka-Hata H."/>
            <person name="Shin-I T."/>
            <person name="Minakuchi Y."/>
            <person name="Ohishi K."/>
            <person name="Motoyama A."/>
            <person name="Aizu T."/>
            <person name="Enomoto A."/>
            <person name="Kondo K."/>
            <person name="Tanaka S."/>
            <person name="Hara Y."/>
            <person name="Koshikawa S."/>
            <person name="Sagara H."/>
            <person name="Miura T."/>
            <person name="Yokobori S."/>
            <person name="Miyagawa K."/>
            <person name="Suzuki Y."/>
            <person name="Kubo T."/>
            <person name="Oyama M."/>
            <person name="Kohara Y."/>
            <person name="Fujiyama A."/>
            <person name="Arakawa K."/>
            <person name="Katayama T."/>
            <person name="Toyoda A."/>
            <person name="Kunieda T."/>
        </authorList>
    </citation>
    <scope>NUCLEOTIDE SEQUENCE [LARGE SCALE GENOMIC DNA]</scope>
    <source>
        <strain evidence="3 4">YOKOZUNA-1</strain>
    </source>
</reference>
<organism evidence="3 4">
    <name type="scientific">Ramazzottius varieornatus</name>
    <name type="common">Water bear</name>
    <name type="synonym">Tardigrade</name>
    <dbReference type="NCBI Taxonomy" id="947166"/>
    <lineage>
        <taxon>Eukaryota</taxon>
        <taxon>Metazoa</taxon>
        <taxon>Ecdysozoa</taxon>
        <taxon>Tardigrada</taxon>
        <taxon>Eutardigrada</taxon>
        <taxon>Parachela</taxon>
        <taxon>Hypsibioidea</taxon>
        <taxon>Ramazzottiidae</taxon>
        <taxon>Ramazzottius</taxon>
    </lineage>
</organism>
<proteinExistence type="predicted"/>
<dbReference type="GO" id="GO:0008198">
    <property type="term" value="F:ferrous iron binding"/>
    <property type="evidence" value="ECO:0007669"/>
    <property type="project" value="InterPro"/>
</dbReference>
<dbReference type="OrthoDB" id="2132071at2759"/>
<dbReference type="SUPFAM" id="SSF53213">
    <property type="entry name" value="LigB-like"/>
    <property type="match status" value="1"/>
</dbReference>
<evidence type="ECO:0000259" key="2">
    <source>
        <dbReference type="Pfam" id="PF02900"/>
    </source>
</evidence>
<dbReference type="EMBL" id="BDGG01000002">
    <property type="protein sequence ID" value="GAU94048.1"/>
    <property type="molecule type" value="Genomic_DNA"/>
</dbReference>
<evidence type="ECO:0000313" key="3">
    <source>
        <dbReference type="EMBL" id="GAU94048.1"/>
    </source>
</evidence>
<protein>
    <recommendedName>
        <fullName evidence="2">Extradiol ring-cleavage dioxygenase class III enzyme subunit B domain-containing protein</fullName>
    </recommendedName>
</protein>
<dbReference type="InterPro" id="IPR004183">
    <property type="entry name" value="Xdiol_dOase_suB"/>
</dbReference>
<keyword evidence="1" id="KW-0732">Signal</keyword>
<feature type="domain" description="Extradiol ring-cleavage dioxygenase class III enzyme subunit B" evidence="2">
    <location>
        <begin position="60"/>
        <end position="313"/>
    </location>
</feature>
<dbReference type="GO" id="GO:0016702">
    <property type="term" value="F:oxidoreductase activity, acting on single donors with incorporation of molecular oxygen, incorporation of two atoms of oxygen"/>
    <property type="evidence" value="ECO:0007669"/>
    <property type="project" value="UniProtKB-ARBA"/>
</dbReference>
<name>A0A1D1V696_RAMVA</name>
<dbReference type="Proteomes" id="UP000186922">
    <property type="component" value="Unassembled WGS sequence"/>
</dbReference>
<evidence type="ECO:0000256" key="1">
    <source>
        <dbReference type="SAM" id="SignalP"/>
    </source>
</evidence>
<accession>A0A1D1V696</accession>
<sequence>MWLAQRGFYVKWSQLLLPTLFATVWHTNYHSVNAEVVAAFVVPHGGVALDPSHTNFTNSTDQQLADALHENLMNLSQDVADQNPDIIFFSTPHGISDMDRFLIYLNEKAAGVTYADHCQSKNCAFNLNISLAANESLNLVHHLKKSHRVSGVSTFGPPAGSSSPRIRLTSDSADQSFDQTAIPLRWGEIIPLYFIPKNQNRKFIILSHPSRRYSHSESMIPELLHLGRSLYLRLSHLKERVAVIISADLAHTHQKDGPYGYSPSAQPFDDAVGTWLKTLDATSLLQTAAGYVNEALSCGYTGLVMLHGMLSEGGLKRWTPKLLINGHPTYFGMALASMKRS</sequence>
<feature type="chain" id="PRO_5008898082" description="Extradiol ring-cleavage dioxygenase class III enzyme subunit B domain-containing protein" evidence="1">
    <location>
        <begin position="35"/>
        <end position="341"/>
    </location>
</feature>
<dbReference type="AlphaFoldDB" id="A0A1D1V696"/>
<gene>
    <name evidence="3" type="primary">RvY_05892-1</name>
    <name evidence="3" type="synonym">RvY_05892.1</name>
    <name evidence="3" type="ORF">RvY_05892</name>
</gene>
<keyword evidence="4" id="KW-1185">Reference proteome</keyword>
<dbReference type="Gene3D" id="3.40.830.10">
    <property type="entry name" value="LigB-like"/>
    <property type="match status" value="1"/>
</dbReference>
<feature type="signal peptide" evidence="1">
    <location>
        <begin position="1"/>
        <end position="34"/>
    </location>
</feature>
<evidence type="ECO:0000313" key="4">
    <source>
        <dbReference type="Proteomes" id="UP000186922"/>
    </source>
</evidence>